<sequence length="231" mass="26667">MRLFLIAFLGCCLHSFFSLGQIDAETAQKHVIVKFAPLALFDFDNSVQFGLEVPLGTSGLSVQQDFGYGHSSFNMWYSTETERPRKETYKSRTQLRYYYLERRRYKAYIAGEFLLKKVIYSENKWVGMECDQPWGNCSYFENKFVKTGRTVGAGHAKMGWQFYFGNRMALDVFTGLGFRNISVKAITPVLANTRVPRTDRWFEYDTPGTNEFIPSLAMGFHFGIILGKFED</sequence>
<feature type="signal peptide" evidence="1">
    <location>
        <begin position="1"/>
        <end position="20"/>
    </location>
</feature>
<gene>
    <name evidence="2" type="ORF">SAMN05660293_01507</name>
</gene>
<dbReference type="EMBL" id="FUZA01000002">
    <property type="protein sequence ID" value="SKB69091.1"/>
    <property type="molecule type" value="Genomic_DNA"/>
</dbReference>
<dbReference type="OrthoDB" id="939956at2"/>
<dbReference type="Proteomes" id="UP000190897">
    <property type="component" value="Unassembled WGS sequence"/>
</dbReference>
<reference evidence="3" key="1">
    <citation type="submission" date="2017-02" db="EMBL/GenBank/DDBJ databases">
        <authorList>
            <person name="Varghese N."/>
            <person name="Submissions S."/>
        </authorList>
    </citation>
    <scope>NUCLEOTIDE SEQUENCE [LARGE SCALE GENOMIC DNA]</scope>
    <source>
        <strain evidence="3">DSM 22270</strain>
    </source>
</reference>
<dbReference type="InterPro" id="IPR021958">
    <property type="entry name" value="DUF3575"/>
</dbReference>
<keyword evidence="3" id="KW-1185">Reference proteome</keyword>
<dbReference type="Pfam" id="PF12099">
    <property type="entry name" value="DUF3575"/>
    <property type="match status" value="1"/>
</dbReference>
<evidence type="ECO:0008006" key="4">
    <source>
        <dbReference type="Google" id="ProtNLM"/>
    </source>
</evidence>
<evidence type="ECO:0000256" key="1">
    <source>
        <dbReference type="SAM" id="SignalP"/>
    </source>
</evidence>
<name>A0A1T5DBU1_9BACT</name>
<keyword evidence="1" id="KW-0732">Signal</keyword>
<dbReference type="RefSeq" id="WP_082214090.1">
    <property type="nucleotide sequence ID" value="NZ_FUZA01000002.1"/>
</dbReference>
<proteinExistence type="predicted"/>
<dbReference type="AlphaFoldDB" id="A0A1T5DBU1"/>
<evidence type="ECO:0000313" key="3">
    <source>
        <dbReference type="Proteomes" id="UP000190897"/>
    </source>
</evidence>
<protein>
    <recommendedName>
        <fullName evidence="4">DUF3575 domain-containing protein</fullName>
    </recommendedName>
</protein>
<evidence type="ECO:0000313" key="2">
    <source>
        <dbReference type="EMBL" id="SKB69091.1"/>
    </source>
</evidence>
<organism evidence="2 3">
    <name type="scientific">Dyadobacter psychrophilus</name>
    <dbReference type="NCBI Taxonomy" id="651661"/>
    <lineage>
        <taxon>Bacteria</taxon>
        <taxon>Pseudomonadati</taxon>
        <taxon>Bacteroidota</taxon>
        <taxon>Cytophagia</taxon>
        <taxon>Cytophagales</taxon>
        <taxon>Spirosomataceae</taxon>
        <taxon>Dyadobacter</taxon>
    </lineage>
</organism>
<feature type="chain" id="PRO_5012685035" description="DUF3575 domain-containing protein" evidence="1">
    <location>
        <begin position="21"/>
        <end position="231"/>
    </location>
</feature>
<accession>A0A1T5DBU1</accession>
<dbReference type="STRING" id="651661.SAMN05660293_01507"/>